<evidence type="ECO:0000313" key="11">
    <source>
        <dbReference type="EMBL" id="VAW51572.1"/>
    </source>
</evidence>
<evidence type="ECO:0000259" key="9">
    <source>
        <dbReference type="Pfam" id="PF02879"/>
    </source>
</evidence>
<organism evidence="11">
    <name type="scientific">hydrothermal vent metagenome</name>
    <dbReference type="NCBI Taxonomy" id="652676"/>
    <lineage>
        <taxon>unclassified sequences</taxon>
        <taxon>metagenomes</taxon>
        <taxon>ecological metagenomes</taxon>
    </lineage>
</organism>
<dbReference type="SUPFAM" id="SSF53738">
    <property type="entry name" value="Phosphoglucomutase, first 3 domains"/>
    <property type="match status" value="3"/>
</dbReference>
<dbReference type="Pfam" id="PF02878">
    <property type="entry name" value="PGM_PMM_I"/>
    <property type="match status" value="1"/>
</dbReference>
<dbReference type="InterPro" id="IPR006352">
    <property type="entry name" value="GlmM_bact"/>
</dbReference>
<dbReference type="GO" id="GO:0005829">
    <property type="term" value="C:cytosol"/>
    <property type="evidence" value="ECO:0007669"/>
    <property type="project" value="TreeGrafter"/>
</dbReference>
<dbReference type="Pfam" id="PF02879">
    <property type="entry name" value="PGM_PMM_II"/>
    <property type="match status" value="1"/>
</dbReference>
<dbReference type="PANTHER" id="PTHR42946:SF1">
    <property type="entry name" value="PHOSPHOGLUCOMUTASE (ALPHA-D-GLUCOSE-1,6-BISPHOSPHATE-DEPENDENT)"/>
    <property type="match status" value="1"/>
</dbReference>
<dbReference type="PROSITE" id="PS00710">
    <property type="entry name" value="PGM_PMM"/>
    <property type="match status" value="1"/>
</dbReference>
<dbReference type="EC" id="5.4.2.10" evidence="11"/>
<keyword evidence="6 11" id="KW-0413">Isomerase</keyword>
<dbReference type="InterPro" id="IPR050060">
    <property type="entry name" value="Phosphoglucosamine_mutase"/>
</dbReference>
<feature type="domain" description="Alpha-D-phosphohexomutase alpha/beta/alpha" evidence="9">
    <location>
        <begin position="159"/>
        <end position="256"/>
    </location>
</feature>
<name>A0A3B0WJS8_9ZZZZ</name>
<dbReference type="Gene3D" id="3.30.310.50">
    <property type="entry name" value="Alpha-D-phosphohexomutase, C-terminal domain"/>
    <property type="match status" value="1"/>
</dbReference>
<protein>
    <submittedName>
        <fullName evidence="11">Phosphoglucosamine mutase</fullName>
        <ecNumber evidence="11">5.4.2.10</ecNumber>
    </submittedName>
</protein>
<dbReference type="SUPFAM" id="SSF55957">
    <property type="entry name" value="Phosphoglucomutase, C-terminal domain"/>
    <property type="match status" value="1"/>
</dbReference>
<dbReference type="InterPro" id="IPR036900">
    <property type="entry name" value="A-D-PHexomutase_C_sf"/>
</dbReference>
<dbReference type="FunFam" id="3.30.310.50:FF:000001">
    <property type="entry name" value="Phosphoglucosamine mutase"/>
    <property type="match status" value="1"/>
</dbReference>
<comment type="cofactor">
    <cofactor evidence="1">
        <name>Mg(2+)</name>
        <dbReference type="ChEBI" id="CHEBI:18420"/>
    </cofactor>
</comment>
<keyword evidence="4" id="KW-0479">Metal-binding</keyword>
<evidence type="ECO:0000259" key="10">
    <source>
        <dbReference type="Pfam" id="PF02880"/>
    </source>
</evidence>
<accession>A0A3B0WJS8</accession>
<dbReference type="InterPro" id="IPR005846">
    <property type="entry name" value="A-D-PHexomutase_a/b/a-III"/>
</dbReference>
<dbReference type="GO" id="GO:0008966">
    <property type="term" value="F:phosphoglucosamine mutase activity"/>
    <property type="evidence" value="ECO:0007669"/>
    <property type="project" value="UniProtKB-EC"/>
</dbReference>
<dbReference type="InterPro" id="IPR005845">
    <property type="entry name" value="A-D-PHexomutase_a/b/a-II"/>
</dbReference>
<sequence length="450" mass="48312">MTKKYFGTDGIRGKVGTGLMSPEKVLKLGWAVGRVLASRENGQVNRVVIGKDTRISGYMFESALEAGLSAAGVDIELLGPMPTPGIAYLTRTLRASAGIVISASHNPYYDNGLKFFSPQGEKLDDEIEHAIEAMFEAEMDIVDSAALGRAHRVVDSHGRYIEACKATIPMNVRFSGLKVVLDCSNGATYDIAPKVFTELGAQVISIGDKPDGLNINLDCGSTHPEQLIARVKEENADLGIAFDGDGDRVLMVDNKGEVVDGDELLYIIARSRLNDGEDIGGVVGTLMSNLGMEIAIKELGLGFERSDVGDRYVLETLNEKGWKLGGESSGHIICLDRTTTGDGIVSALQVVAYLAKEKMTLHEVKSSMSKFPQLMINVPLQGHSDPMRSPAVQQAVEQAEKKLNGRGRVLLRPSGTEPLIRVMVEGEDETLVTKLANAIATQVAQAAEAA</sequence>
<dbReference type="GO" id="GO:0004615">
    <property type="term" value="F:phosphomannomutase activity"/>
    <property type="evidence" value="ECO:0007669"/>
    <property type="project" value="TreeGrafter"/>
</dbReference>
<dbReference type="GO" id="GO:0005975">
    <property type="term" value="P:carbohydrate metabolic process"/>
    <property type="evidence" value="ECO:0007669"/>
    <property type="project" value="InterPro"/>
</dbReference>
<proteinExistence type="inferred from homology"/>
<evidence type="ECO:0000256" key="1">
    <source>
        <dbReference type="ARBA" id="ARBA00001946"/>
    </source>
</evidence>
<evidence type="ECO:0000256" key="2">
    <source>
        <dbReference type="ARBA" id="ARBA00010231"/>
    </source>
</evidence>
<dbReference type="Pfam" id="PF00408">
    <property type="entry name" value="PGM_PMM_IV"/>
    <property type="match status" value="1"/>
</dbReference>
<dbReference type="CDD" id="cd05802">
    <property type="entry name" value="GlmM"/>
    <property type="match status" value="1"/>
</dbReference>
<dbReference type="Gene3D" id="3.40.120.10">
    <property type="entry name" value="Alpha-D-Glucose-1,6-Bisphosphate, subunit A, domain 3"/>
    <property type="match status" value="3"/>
</dbReference>
<dbReference type="PANTHER" id="PTHR42946">
    <property type="entry name" value="PHOSPHOHEXOSE MUTASE"/>
    <property type="match status" value="1"/>
</dbReference>
<dbReference type="InterPro" id="IPR005844">
    <property type="entry name" value="A-D-PHexomutase_a/b/a-I"/>
</dbReference>
<keyword evidence="5" id="KW-0460">Magnesium</keyword>
<evidence type="ECO:0000259" key="8">
    <source>
        <dbReference type="Pfam" id="PF02878"/>
    </source>
</evidence>
<evidence type="ECO:0000256" key="6">
    <source>
        <dbReference type="ARBA" id="ARBA00023235"/>
    </source>
</evidence>
<dbReference type="InterPro" id="IPR016066">
    <property type="entry name" value="A-D-PHexomutase_CS"/>
</dbReference>
<dbReference type="NCBIfam" id="NF008139">
    <property type="entry name" value="PRK10887.1"/>
    <property type="match status" value="1"/>
</dbReference>
<gene>
    <name evidence="11" type="ORF">MNBD_GAMMA05-1459</name>
</gene>
<evidence type="ECO:0000259" key="7">
    <source>
        <dbReference type="Pfam" id="PF00408"/>
    </source>
</evidence>
<evidence type="ECO:0000256" key="5">
    <source>
        <dbReference type="ARBA" id="ARBA00022842"/>
    </source>
</evidence>
<feature type="domain" description="Alpha-D-phosphohexomutase alpha/beta/alpha" evidence="10">
    <location>
        <begin position="260"/>
        <end position="370"/>
    </location>
</feature>
<dbReference type="InterPro" id="IPR016055">
    <property type="entry name" value="A-D-PHexomutase_a/b/a-I/II/III"/>
</dbReference>
<keyword evidence="3" id="KW-0597">Phosphoprotein</keyword>
<dbReference type="PRINTS" id="PR00509">
    <property type="entry name" value="PGMPMM"/>
</dbReference>
<dbReference type="AlphaFoldDB" id="A0A3B0WJS8"/>
<feature type="domain" description="Alpha-D-phosphohexomutase alpha/beta/alpha" evidence="8">
    <location>
        <begin position="4"/>
        <end position="138"/>
    </location>
</feature>
<dbReference type="Pfam" id="PF02880">
    <property type="entry name" value="PGM_PMM_III"/>
    <property type="match status" value="1"/>
</dbReference>
<dbReference type="FunFam" id="3.40.120.10:FF:000003">
    <property type="entry name" value="Phosphoglucosamine mutase"/>
    <property type="match status" value="1"/>
</dbReference>
<dbReference type="EMBL" id="UOFE01000020">
    <property type="protein sequence ID" value="VAW51572.1"/>
    <property type="molecule type" value="Genomic_DNA"/>
</dbReference>
<evidence type="ECO:0000256" key="4">
    <source>
        <dbReference type="ARBA" id="ARBA00022723"/>
    </source>
</evidence>
<dbReference type="HAMAP" id="MF_01554_B">
    <property type="entry name" value="GlmM_B"/>
    <property type="match status" value="1"/>
</dbReference>
<dbReference type="GO" id="GO:0006048">
    <property type="term" value="P:UDP-N-acetylglucosamine biosynthetic process"/>
    <property type="evidence" value="ECO:0007669"/>
    <property type="project" value="TreeGrafter"/>
</dbReference>
<dbReference type="GO" id="GO:0000287">
    <property type="term" value="F:magnesium ion binding"/>
    <property type="evidence" value="ECO:0007669"/>
    <property type="project" value="InterPro"/>
</dbReference>
<reference evidence="11" key="1">
    <citation type="submission" date="2018-06" db="EMBL/GenBank/DDBJ databases">
        <authorList>
            <person name="Zhirakovskaya E."/>
        </authorList>
    </citation>
    <scope>NUCLEOTIDE SEQUENCE</scope>
</reference>
<dbReference type="GO" id="GO:0009252">
    <property type="term" value="P:peptidoglycan biosynthetic process"/>
    <property type="evidence" value="ECO:0007669"/>
    <property type="project" value="TreeGrafter"/>
</dbReference>
<comment type="similarity">
    <text evidence="2">Belongs to the phosphohexose mutase family.</text>
</comment>
<feature type="domain" description="Alpha-D-phosphohexomutase C-terminal" evidence="7">
    <location>
        <begin position="375"/>
        <end position="441"/>
    </location>
</feature>
<dbReference type="FunFam" id="3.40.120.10:FF:000001">
    <property type="entry name" value="Phosphoglucosamine mutase"/>
    <property type="match status" value="1"/>
</dbReference>
<dbReference type="InterPro" id="IPR005841">
    <property type="entry name" value="Alpha-D-phosphohexomutase_SF"/>
</dbReference>
<dbReference type="InterPro" id="IPR005843">
    <property type="entry name" value="A-D-PHexomutase_C"/>
</dbReference>
<evidence type="ECO:0000256" key="3">
    <source>
        <dbReference type="ARBA" id="ARBA00022553"/>
    </source>
</evidence>
<dbReference type="NCBIfam" id="TIGR01455">
    <property type="entry name" value="glmM"/>
    <property type="match status" value="1"/>
</dbReference>